<keyword evidence="8" id="KW-1185">Reference proteome</keyword>
<gene>
    <name evidence="7" type="ORF">FLP10_10555</name>
</gene>
<keyword evidence="7" id="KW-0032">Aminotransferase</keyword>
<keyword evidence="7" id="KW-0808">Transferase</keyword>
<dbReference type="CDD" id="cd00609">
    <property type="entry name" value="AAT_like"/>
    <property type="match status" value="1"/>
</dbReference>
<sequence length="483" mass="50470">MAAEWANSGLDLHLVLDPRRKAASLEEALRAAARDGRLAAGTRLPPSRTLAADLGMARNSVAEVYGRLVGEGWLEARVGAGTWVRARAAPLSSAPVDRSTRFDLDLRGGLPDGSAFPRSAWVDAMRRALADAPTDALGYGAPAGVLVLRERLAEYLARTRGVRTTPDDVIVTHGFGGLLGLVARALVARGARRVAVEAYGHVSHRAILEAAGLELVTLPIDADGARTDLLGGSGPPSLDVPHCDAVLLTPAHQFPTGVPLSRGRRAALADWAGRTGGVVIEDDYDGEFRFDGQSIGAFQPLAPEHTVYGGTASKALSPALGLGWGVVPRALRADVLDARRRTGSATDALSQLALAAFIEAGGYDRSVRGLRGRYRARRERFEALIAQHLPDARVVGLAAGIQCLLELPPGVDEAAAVAEASARGLRIVGLAEYAADAETPSTAAARPPALVVGIGAPPEHRFEQAVAVVFAAVDAARRGRVGP</sequence>
<dbReference type="Pfam" id="PF00155">
    <property type="entry name" value="Aminotran_1_2"/>
    <property type="match status" value="1"/>
</dbReference>
<feature type="domain" description="HTH gntR-type" evidence="6">
    <location>
        <begin position="19"/>
        <end position="87"/>
    </location>
</feature>
<dbReference type="Pfam" id="PF00392">
    <property type="entry name" value="GntR"/>
    <property type="match status" value="1"/>
</dbReference>
<evidence type="ECO:0000313" key="8">
    <source>
        <dbReference type="Proteomes" id="UP000324678"/>
    </source>
</evidence>
<name>A0A5C1YI66_9MICO</name>
<evidence type="ECO:0000256" key="2">
    <source>
        <dbReference type="ARBA" id="ARBA00022898"/>
    </source>
</evidence>
<evidence type="ECO:0000256" key="3">
    <source>
        <dbReference type="ARBA" id="ARBA00023015"/>
    </source>
</evidence>
<comment type="similarity">
    <text evidence="1">In the C-terminal section; belongs to the class-I pyridoxal-phosphate-dependent aminotransferase family.</text>
</comment>
<dbReference type="InterPro" id="IPR036388">
    <property type="entry name" value="WH-like_DNA-bd_sf"/>
</dbReference>
<evidence type="ECO:0000313" key="7">
    <source>
        <dbReference type="EMBL" id="QEO14799.1"/>
    </source>
</evidence>
<reference evidence="7 8" key="1">
    <citation type="submission" date="2019-09" db="EMBL/GenBank/DDBJ databases">
        <title>Genome sequencing of strain KACC 19306.</title>
        <authorList>
            <person name="Heo J."/>
            <person name="Kim S.-J."/>
            <person name="Kim J.-S."/>
            <person name="Hong S.-B."/>
            <person name="Kwon S.-W."/>
        </authorList>
    </citation>
    <scope>NUCLEOTIDE SEQUENCE [LARGE SCALE GENOMIC DNA]</scope>
    <source>
        <strain evidence="7 8">KACC 19306</strain>
    </source>
</reference>
<dbReference type="InterPro" id="IPR000524">
    <property type="entry name" value="Tscrpt_reg_HTH_GntR"/>
</dbReference>
<proteinExistence type="inferred from homology"/>
<dbReference type="InterPro" id="IPR051446">
    <property type="entry name" value="HTH_trans_reg/aminotransferase"/>
</dbReference>
<protein>
    <submittedName>
        <fullName evidence="7">PLP-dependent aminotransferase family protein</fullName>
    </submittedName>
</protein>
<dbReference type="PANTHER" id="PTHR46577">
    <property type="entry name" value="HTH-TYPE TRANSCRIPTIONAL REGULATORY PROTEIN GABR"/>
    <property type="match status" value="1"/>
</dbReference>
<dbReference type="GO" id="GO:0008483">
    <property type="term" value="F:transaminase activity"/>
    <property type="evidence" value="ECO:0007669"/>
    <property type="project" value="UniProtKB-KW"/>
</dbReference>
<dbReference type="Gene3D" id="3.40.640.10">
    <property type="entry name" value="Type I PLP-dependent aspartate aminotransferase-like (Major domain)"/>
    <property type="match status" value="1"/>
</dbReference>
<evidence type="ECO:0000259" key="6">
    <source>
        <dbReference type="PROSITE" id="PS50949"/>
    </source>
</evidence>
<dbReference type="PROSITE" id="PS50949">
    <property type="entry name" value="HTH_GNTR"/>
    <property type="match status" value="1"/>
</dbReference>
<dbReference type="InterPro" id="IPR036390">
    <property type="entry name" value="WH_DNA-bd_sf"/>
</dbReference>
<dbReference type="GO" id="GO:0030170">
    <property type="term" value="F:pyridoxal phosphate binding"/>
    <property type="evidence" value="ECO:0007669"/>
    <property type="project" value="InterPro"/>
</dbReference>
<dbReference type="OrthoDB" id="594134at2"/>
<evidence type="ECO:0000256" key="4">
    <source>
        <dbReference type="ARBA" id="ARBA00023125"/>
    </source>
</evidence>
<dbReference type="EMBL" id="CP043505">
    <property type="protein sequence ID" value="QEO14799.1"/>
    <property type="molecule type" value="Genomic_DNA"/>
</dbReference>
<keyword evidence="4" id="KW-0238">DNA-binding</keyword>
<dbReference type="InterPro" id="IPR015421">
    <property type="entry name" value="PyrdxlP-dep_Trfase_major"/>
</dbReference>
<keyword evidence="2" id="KW-0663">Pyridoxal phosphate</keyword>
<dbReference type="PANTHER" id="PTHR46577:SF1">
    <property type="entry name" value="HTH-TYPE TRANSCRIPTIONAL REGULATORY PROTEIN GABR"/>
    <property type="match status" value="1"/>
</dbReference>
<dbReference type="AlphaFoldDB" id="A0A5C1YI66"/>
<dbReference type="InterPro" id="IPR015424">
    <property type="entry name" value="PyrdxlP-dep_Trfase"/>
</dbReference>
<dbReference type="InterPro" id="IPR004839">
    <property type="entry name" value="Aminotransferase_I/II_large"/>
</dbReference>
<dbReference type="KEGG" id="ail:FLP10_10555"/>
<dbReference type="GO" id="GO:0003677">
    <property type="term" value="F:DNA binding"/>
    <property type="evidence" value="ECO:0007669"/>
    <property type="project" value="UniProtKB-KW"/>
</dbReference>
<accession>A0A5C1YI66</accession>
<evidence type="ECO:0000256" key="1">
    <source>
        <dbReference type="ARBA" id="ARBA00005384"/>
    </source>
</evidence>
<organism evidence="7 8">
    <name type="scientific">Agromyces intestinalis</name>
    <dbReference type="NCBI Taxonomy" id="2592652"/>
    <lineage>
        <taxon>Bacteria</taxon>
        <taxon>Bacillati</taxon>
        <taxon>Actinomycetota</taxon>
        <taxon>Actinomycetes</taxon>
        <taxon>Micrococcales</taxon>
        <taxon>Microbacteriaceae</taxon>
        <taxon>Agromyces</taxon>
    </lineage>
</organism>
<keyword evidence="3" id="KW-0805">Transcription regulation</keyword>
<dbReference type="SUPFAM" id="SSF46785">
    <property type="entry name" value="Winged helix' DNA-binding domain"/>
    <property type="match status" value="1"/>
</dbReference>
<keyword evidence="5" id="KW-0804">Transcription</keyword>
<dbReference type="Proteomes" id="UP000324678">
    <property type="component" value="Chromosome"/>
</dbReference>
<dbReference type="CDD" id="cd07377">
    <property type="entry name" value="WHTH_GntR"/>
    <property type="match status" value="1"/>
</dbReference>
<evidence type="ECO:0000256" key="5">
    <source>
        <dbReference type="ARBA" id="ARBA00023163"/>
    </source>
</evidence>
<dbReference type="SUPFAM" id="SSF53383">
    <property type="entry name" value="PLP-dependent transferases"/>
    <property type="match status" value="1"/>
</dbReference>
<dbReference type="Gene3D" id="1.10.10.10">
    <property type="entry name" value="Winged helix-like DNA-binding domain superfamily/Winged helix DNA-binding domain"/>
    <property type="match status" value="1"/>
</dbReference>
<dbReference type="SMART" id="SM00345">
    <property type="entry name" value="HTH_GNTR"/>
    <property type="match status" value="1"/>
</dbReference>
<dbReference type="GO" id="GO:0003700">
    <property type="term" value="F:DNA-binding transcription factor activity"/>
    <property type="evidence" value="ECO:0007669"/>
    <property type="project" value="InterPro"/>
</dbReference>